<proteinExistence type="predicted"/>
<keyword evidence="3" id="KW-1185">Reference proteome</keyword>
<sequence>MPLIAVSTIVRPSPVPLIRWTDAPHPERGVAKGVLVRVRHGVYASARLWQALAPWDRYLAHVHAVALMLPDVVFCCESAAALLGMPVFGDPVVVHLLVESSGTSRLAAGVRSHRAADDRMIIEASGLALTSPADTAIDLARHRHPAIGRSTADAALRADPALTRELLVSGNETRTSSRGRNIARWSLSRGTARAETPLESVSLCVIEWLGFPEPELQVSFPSDSGEVDRGDMLWRSLGVLGEADGDLKYDGRFGDAATVLRRQHLRDRRLRSHAEVNSIVHWGWGDASSVTPLQQILLGAGMRPIAPEQSVPLHSLKRELSARAPHRQIARSESARVQPADEV</sequence>
<dbReference type="RefSeq" id="WP_194413650.1">
    <property type="nucleotide sequence ID" value="NZ_BAABKZ010000001.1"/>
</dbReference>
<protein>
    <recommendedName>
        <fullName evidence="4">Transcriptional regulator, AbiEi antitoxin, Type IV TA system</fullName>
    </recommendedName>
</protein>
<name>A0ABP9M5V1_9MICO</name>
<evidence type="ECO:0000313" key="3">
    <source>
        <dbReference type="Proteomes" id="UP001501407"/>
    </source>
</evidence>
<comment type="caution">
    <text evidence="2">The sequence shown here is derived from an EMBL/GenBank/DDBJ whole genome shotgun (WGS) entry which is preliminary data.</text>
</comment>
<evidence type="ECO:0000256" key="1">
    <source>
        <dbReference type="SAM" id="MobiDB-lite"/>
    </source>
</evidence>
<feature type="region of interest" description="Disordered" evidence="1">
    <location>
        <begin position="322"/>
        <end position="343"/>
    </location>
</feature>
<gene>
    <name evidence="2" type="ORF">GCM10025760_19320</name>
</gene>
<organism evidence="2 3">
    <name type="scientific">Microbacterium yannicii</name>
    <dbReference type="NCBI Taxonomy" id="671622"/>
    <lineage>
        <taxon>Bacteria</taxon>
        <taxon>Bacillati</taxon>
        <taxon>Actinomycetota</taxon>
        <taxon>Actinomycetes</taxon>
        <taxon>Micrococcales</taxon>
        <taxon>Microbacteriaceae</taxon>
        <taxon>Microbacterium</taxon>
    </lineage>
</organism>
<reference evidence="3" key="1">
    <citation type="journal article" date="2019" name="Int. J. Syst. Evol. Microbiol.">
        <title>The Global Catalogue of Microorganisms (GCM) 10K type strain sequencing project: providing services to taxonomists for standard genome sequencing and annotation.</title>
        <authorList>
            <consortium name="The Broad Institute Genomics Platform"/>
            <consortium name="The Broad Institute Genome Sequencing Center for Infectious Disease"/>
            <person name="Wu L."/>
            <person name="Ma J."/>
        </authorList>
    </citation>
    <scope>NUCLEOTIDE SEQUENCE [LARGE SCALE GENOMIC DNA]</scope>
    <source>
        <strain evidence="3">JCM 18959</strain>
    </source>
</reference>
<evidence type="ECO:0008006" key="4">
    <source>
        <dbReference type="Google" id="ProtNLM"/>
    </source>
</evidence>
<evidence type="ECO:0000313" key="2">
    <source>
        <dbReference type="EMBL" id="GAA5091656.1"/>
    </source>
</evidence>
<dbReference type="Proteomes" id="UP001501407">
    <property type="component" value="Unassembled WGS sequence"/>
</dbReference>
<accession>A0ABP9M5V1</accession>
<dbReference type="EMBL" id="BAABKZ010000001">
    <property type="protein sequence ID" value="GAA5091656.1"/>
    <property type="molecule type" value="Genomic_DNA"/>
</dbReference>